<sequence>MTKCDICNKGITNRAPGLECRSCAKTVHASKTCSGLTAKQLSALRNADSLDWICDECTQNSPNRKSSFFIPDEEEEEEEGATSTRNIMGNCNVNSEQFLKDITAELKKVLRKELQPIELSISLCGQKVDDLTKTVEAQNKHIQELEKKYTHLRNEKTHLELEMSSLKQHLRNVEQQRLDNTIEVIGIPKAEEEDLDLISNKLAETLNVDKSQIMYVERMNSRNEREGNIQVELKRVDQARSWVQASRKKEVLLENIIPKAPVQMAKTKVTLRRALTKANKSLLWLAQQKLRPAYKYVWFQDGKVLLRKEDGDKPTVVRSETDIDKLTTTTQTGGQNLYR</sequence>
<dbReference type="Gene3D" id="3.30.40.10">
    <property type="entry name" value="Zinc/RING finger domain, C3HC4 (zinc finger)"/>
    <property type="match status" value="1"/>
</dbReference>
<dbReference type="InterPro" id="IPR004941">
    <property type="entry name" value="FP_N"/>
</dbReference>
<reference evidence="4" key="1">
    <citation type="submission" date="2023-03" db="EMBL/GenBank/DDBJ databases">
        <title>Chromosome-level genomes of two armyworms, Mythimna separata and Mythimna loreyi, provide insights into the biosynthesis and reception of sex pheromones.</title>
        <authorList>
            <person name="Zhao H."/>
        </authorList>
    </citation>
    <scope>NUCLEOTIDE SEQUENCE</scope>
    <source>
        <strain evidence="4">BeijingLab</strain>
        <tissue evidence="4">Pupa</tissue>
    </source>
</reference>
<dbReference type="AlphaFoldDB" id="A0AAD7YH71"/>
<proteinExistence type="predicted"/>
<gene>
    <name evidence="4" type="ORF">PYW07_003014</name>
</gene>
<dbReference type="InterPro" id="IPR057251">
    <property type="entry name" value="FP_C"/>
</dbReference>
<dbReference type="Proteomes" id="UP001231518">
    <property type="component" value="Chromosome 14"/>
</dbReference>
<evidence type="ECO:0000313" key="4">
    <source>
        <dbReference type="EMBL" id="KAJ8716387.1"/>
    </source>
</evidence>
<feature type="coiled-coil region" evidence="1">
    <location>
        <begin position="128"/>
        <end position="176"/>
    </location>
</feature>
<keyword evidence="1" id="KW-0175">Coiled coil</keyword>
<evidence type="ECO:0000313" key="5">
    <source>
        <dbReference type="Proteomes" id="UP001231518"/>
    </source>
</evidence>
<dbReference type="Pfam" id="PF03258">
    <property type="entry name" value="Baculo_FP"/>
    <property type="match status" value="1"/>
</dbReference>
<evidence type="ECO:0000256" key="1">
    <source>
        <dbReference type="SAM" id="Coils"/>
    </source>
</evidence>
<name>A0AAD7YH71_MYTSE</name>
<evidence type="ECO:0000259" key="2">
    <source>
        <dbReference type="Pfam" id="PF03258"/>
    </source>
</evidence>
<feature type="domain" description="FP protein C-terminal" evidence="3">
    <location>
        <begin position="276"/>
        <end position="327"/>
    </location>
</feature>
<evidence type="ECO:0000259" key="3">
    <source>
        <dbReference type="Pfam" id="PF25298"/>
    </source>
</evidence>
<dbReference type="Pfam" id="PF25298">
    <property type="entry name" value="Baculo_FP_2nd"/>
    <property type="match status" value="1"/>
</dbReference>
<comment type="caution">
    <text evidence="4">The sequence shown here is derived from an EMBL/GenBank/DDBJ whole genome shotgun (WGS) entry which is preliminary data.</text>
</comment>
<dbReference type="EMBL" id="JARGEI010000017">
    <property type="protein sequence ID" value="KAJ8716387.1"/>
    <property type="molecule type" value="Genomic_DNA"/>
</dbReference>
<dbReference type="InterPro" id="IPR011011">
    <property type="entry name" value="Znf_FYVE_PHD"/>
</dbReference>
<dbReference type="InterPro" id="IPR013083">
    <property type="entry name" value="Znf_RING/FYVE/PHD"/>
</dbReference>
<protein>
    <recommendedName>
        <fullName evidence="6">Zinc finger DNA binding protein</fullName>
    </recommendedName>
</protein>
<evidence type="ECO:0008006" key="6">
    <source>
        <dbReference type="Google" id="ProtNLM"/>
    </source>
</evidence>
<accession>A0AAD7YH71</accession>
<keyword evidence="5" id="KW-1185">Reference proteome</keyword>
<feature type="domain" description="FP protein N-terminal" evidence="2">
    <location>
        <begin position="179"/>
        <end position="269"/>
    </location>
</feature>
<dbReference type="SUPFAM" id="SSF57903">
    <property type="entry name" value="FYVE/PHD zinc finger"/>
    <property type="match status" value="1"/>
</dbReference>
<organism evidence="4 5">
    <name type="scientific">Mythimna separata</name>
    <name type="common">Oriental armyworm</name>
    <name type="synonym">Pseudaletia separata</name>
    <dbReference type="NCBI Taxonomy" id="271217"/>
    <lineage>
        <taxon>Eukaryota</taxon>
        <taxon>Metazoa</taxon>
        <taxon>Ecdysozoa</taxon>
        <taxon>Arthropoda</taxon>
        <taxon>Hexapoda</taxon>
        <taxon>Insecta</taxon>
        <taxon>Pterygota</taxon>
        <taxon>Neoptera</taxon>
        <taxon>Endopterygota</taxon>
        <taxon>Lepidoptera</taxon>
        <taxon>Glossata</taxon>
        <taxon>Ditrysia</taxon>
        <taxon>Noctuoidea</taxon>
        <taxon>Noctuidae</taxon>
        <taxon>Noctuinae</taxon>
        <taxon>Hadenini</taxon>
        <taxon>Mythimna</taxon>
    </lineage>
</organism>